<feature type="compositionally biased region" description="Polar residues" evidence="2">
    <location>
        <begin position="148"/>
        <end position="157"/>
    </location>
</feature>
<comment type="caution">
    <text evidence="3">The sequence shown here is derived from an EMBL/GenBank/DDBJ whole genome shotgun (WGS) entry which is preliminary data.</text>
</comment>
<organism evidence="3 4">
    <name type="scientific">Lolium multiflorum</name>
    <name type="common">Italian ryegrass</name>
    <name type="synonym">Lolium perenne subsp. multiflorum</name>
    <dbReference type="NCBI Taxonomy" id="4521"/>
    <lineage>
        <taxon>Eukaryota</taxon>
        <taxon>Viridiplantae</taxon>
        <taxon>Streptophyta</taxon>
        <taxon>Embryophyta</taxon>
        <taxon>Tracheophyta</taxon>
        <taxon>Spermatophyta</taxon>
        <taxon>Magnoliopsida</taxon>
        <taxon>Liliopsida</taxon>
        <taxon>Poales</taxon>
        <taxon>Poaceae</taxon>
        <taxon>BOP clade</taxon>
        <taxon>Pooideae</taxon>
        <taxon>Poodae</taxon>
        <taxon>Poeae</taxon>
        <taxon>Poeae Chloroplast Group 2 (Poeae type)</taxon>
        <taxon>Loliodinae</taxon>
        <taxon>Loliinae</taxon>
        <taxon>Lolium</taxon>
    </lineage>
</organism>
<keyword evidence="4" id="KW-1185">Reference proteome</keyword>
<reference evidence="3" key="1">
    <citation type="submission" date="2023-07" db="EMBL/GenBank/DDBJ databases">
        <title>A chromosome-level genome assembly of Lolium multiflorum.</title>
        <authorList>
            <person name="Chen Y."/>
            <person name="Copetti D."/>
            <person name="Kolliker R."/>
            <person name="Studer B."/>
        </authorList>
    </citation>
    <scope>NUCLEOTIDE SEQUENCE</scope>
    <source>
        <strain evidence="3">02402/16</strain>
        <tissue evidence="3">Leaf</tissue>
    </source>
</reference>
<evidence type="ECO:0000313" key="3">
    <source>
        <dbReference type="EMBL" id="KAK1607231.1"/>
    </source>
</evidence>
<feature type="compositionally biased region" description="Basic and acidic residues" evidence="2">
    <location>
        <begin position="158"/>
        <end position="169"/>
    </location>
</feature>
<dbReference type="EMBL" id="JAUUTY010000007">
    <property type="protein sequence ID" value="KAK1607231.1"/>
    <property type="molecule type" value="Genomic_DNA"/>
</dbReference>
<feature type="region of interest" description="Disordered" evidence="2">
    <location>
        <begin position="147"/>
        <end position="169"/>
    </location>
</feature>
<feature type="region of interest" description="Disordered" evidence="2">
    <location>
        <begin position="1"/>
        <end position="132"/>
    </location>
</feature>
<dbReference type="Proteomes" id="UP001231189">
    <property type="component" value="Unassembled WGS sequence"/>
</dbReference>
<feature type="compositionally biased region" description="Low complexity" evidence="2">
    <location>
        <begin position="453"/>
        <end position="462"/>
    </location>
</feature>
<evidence type="ECO:0000256" key="2">
    <source>
        <dbReference type="SAM" id="MobiDB-lite"/>
    </source>
</evidence>
<evidence type="ECO:0000256" key="1">
    <source>
        <dbReference type="SAM" id="Coils"/>
    </source>
</evidence>
<accession>A0AAD8QQR7</accession>
<feature type="compositionally biased region" description="Low complexity" evidence="2">
    <location>
        <begin position="23"/>
        <end position="37"/>
    </location>
</feature>
<evidence type="ECO:0000313" key="4">
    <source>
        <dbReference type="Proteomes" id="UP001231189"/>
    </source>
</evidence>
<keyword evidence="1" id="KW-0175">Coiled coil</keyword>
<proteinExistence type="predicted"/>
<name>A0AAD8QQR7_LOLMU</name>
<feature type="compositionally biased region" description="Basic and acidic residues" evidence="2">
    <location>
        <begin position="101"/>
        <end position="112"/>
    </location>
</feature>
<dbReference type="AlphaFoldDB" id="A0AAD8QQR7"/>
<protein>
    <submittedName>
        <fullName evidence="3">Uncharacterized protein</fullName>
    </submittedName>
</protein>
<feature type="coiled-coil region" evidence="1">
    <location>
        <begin position="269"/>
        <end position="296"/>
    </location>
</feature>
<feature type="region of interest" description="Disordered" evidence="2">
    <location>
        <begin position="447"/>
        <end position="471"/>
    </location>
</feature>
<gene>
    <name evidence="3" type="ORF">QYE76_030904</name>
</gene>
<sequence length="471" mass="49778">MPPVIPPPATGARSSSAPPPGAPGSSSQGEPSRRSSQPTIGDMLQCRRPEGPAAGAGGAAPEVVVLHASPKDAPPPPESTAPTGPLDQVVPPTAPEPSMEEPARPADADARALVKAKGPAQAPQDPPQPLVSLHVSPAASLLNVVSAPDSSLGSAGTTEKDWRDADVHEVTSRDGSKGMASMEMFFSDFCAYAKACAAEADHRLKRVEKVNKSVVDKRTALYNRLVANYHKAKVERADMARELEATQVPQVEEDLRAAHAQCAESEKAVKAAAVKAQETEGEVARLRRLKANHLIELDSIKRCEQEKVDDLSRWLDEVDGQCRKLHEEVTSKSEELTATAKRWVEKISALEHGLAAAFPEAQQAALDAAGKAGARRQATARQARPHFSMDDYLASMAARVEPITMLGYELCVEDALSAETKTRRLARACAIANFVNKGVFVDMADAEDDAPEADPVAGADAPPAGPPPAGA</sequence>